<keyword evidence="5" id="KW-0547">Nucleotide-binding</keyword>
<dbReference type="Gene3D" id="3.30.565.10">
    <property type="entry name" value="Histidine kinase-like ATPase, C-terminal domain"/>
    <property type="match status" value="1"/>
</dbReference>
<dbReference type="SUPFAM" id="SSF55874">
    <property type="entry name" value="ATPase domain of HSP90 chaperone/DNA topoisomerase II/histidine kinase"/>
    <property type="match status" value="1"/>
</dbReference>
<keyword evidence="8" id="KW-0902">Two-component regulatory system</keyword>
<dbReference type="SUPFAM" id="SSF47384">
    <property type="entry name" value="Homodimeric domain of signal transducing histidine kinase"/>
    <property type="match status" value="1"/>
</dbReference>
<dbReference type="CDD" id="cd00075">
    <property type="entry name" value="HATPase"/>
    <property type="match status" value="1"/>
</dbReference>
<keyword evidence="4" id="KW-0808">Transferase</keyword>
<keyword evidence="6 12" id="KW-0418">Kinase</keyword>
<dbReference type="PROSITE" id="PS50109">
    <property type="entry name" value="HIS_KIN"/>
    <property type="match status" value="1"/>
</dbReference>
<dbReference type="Pfam" id="PF02518">
    <property type="entry name" value="HATPase_c"/>
    <property type="match status" value="1"/>
</dbReference>
<feature type="coiled-coil region" evidence="9">
    <location>
        <begin position="41"/>
        <end position="75"/>
    </location>
</feature>
<dbReference type="InterPro" id="IPR036890">
    <property type="entry name" value="HATPase_C_sf"/>
</dbReference>
<evidence type="ECO:0000256" key="10">
    <source>
        <dbReference type="SAM" id="MobiDB-lite"/>
    </source>
</evidence>
<evidence type="ECO:0000256" key="8">
    <source>
        <dbReference type="ARBA" id="ARBA00023012"/>
    </source>
</evidence>
<evidence type="ECO:0000256" key="7">
    <source>
        <dbReference type="ARBA" id="ARBA00022840"/>
    </source>
</evidence>
<dbReference type="KEGG" id="ttf:THTE_1090"/>
<proteinExistence type="predicted"/>
<keyword evidence="7" id="KW-0067">ATP-binding</keyword>
<evidence type="ECO:0000256" key="2">
    <source>
        <dbReference type="ARBA" id="ARBA00012438"/>
    </source>
</evidence>
<dbReference type="SMART" id="SM00388">
    <property type="entry name" value="HisKA"/>
    <property type="match status" value="1"/>
</dbReference>
<dbReference type="InterPro" id="IPR036097">
    <property type="entry name" value="HisK_dim/P_sf"/>
</dbReference>
<dbReference type="CDD" id="cd00082">
    <property type="entry name" value="HisKA"/>
    <property type="match status" value="1"/>
</dbReference>
<dbReference type="InterPro" id="IPR003594">
    <property type="entry name" value="HATPase_dom"/>
</dbReference>
<comment type="catalytic activity">
    <reaction evidence="1">
        <text>ATP + protein L-histidine = ADP + protein N-phospho-L-histidine.</text>
        <dbReference type="EC" id="2.7.13.3"/>
    </reaction>
</comment>
<feature type="compositionally biased region" description="Basic and acidic residues" evidence="10">
    <location>
        <begin position="1"/>
        <end position="11"/>
    </location>
</feature>
<dbReference type="Pfam" id="PF00512">
    <property type="entry name" value="HisKA"/>
    <property type="match status" value="1"/>
</dbReference>
<dbReference type="PRINTS" id="PR00344">
    <property type="entry name" value="BCTRLSENSOR"/>
</dbReference>
<evidence type="ECO:0000256" key="6">
    <source>
        <dbReference type="ARBA" id="ARBA00022777"/>
    </source>
</evidence>
<sequence>MNEHDRAEHTENSTPRVPSQVGPATEGTDLAAILEAWHAATVRLEQTHEALQAEVRRLTAELEKKNRELARKDRLADLGRMAAHIAHELRNSLVPVSLYVSLLKRRVTNAESREIIGKIEQAVQAAQSVLNDILQFAADRELQETLFELKPWLIDITKEIELQAVSQKVHIKVEVPELLLAWADRDLLRRVIINLLLNALDAMPGGGELTVRAAAAGRDLLISVADTGPGLSEEALQHAFEPFFTTKANGTGLGLAIVEHLIQLHGGTITVQNGTHGGAVFDIHLPNRCIVPTQMGKRAA</sequence>
<dbReference type="PANTHER" id="PTHR43065:SF10">
    <property type="entry name" value="PEROXIDE STRESS-ACTIVATED HISTIDINE KINASE MAK3"/>
    <property type="match status" value="1"/>
</dbReference>
<dbReference type="InterPro" id="IPR004358">
    <property type="entry name" value="Sig_transdc_His_kin-like_C"/>
</dbReference>
<evidence type="ECO:0000256" key="3">
    <source>
        <dbReference type="ARBA" id="ARBA00022553"/>
    </source>
</evidence>
<protein>
    <recommendedName>
        <fullName evidence="2">histidine kinase</fullName>
        <ecNumber evidence="2">2.7.13.3</ecNumber>
    </recommendedName>
</protein>
<dbReference type="Proteomes" id="UP000215086">
    <property type="component" value="Chromosome"/>
</dbReference>
<name>A0A286RCJ8_9BACT</name>
<evidence type="ECO:0000313" key="12">
    <source>
        <dbReference type="EMBL" id="ASV73692.1"/>
    </source>
</evidence>
<evidence type="ECO:0000256" key="5">
    <source>
        <dbReference type="ARBA" id="ARBA00022741"/>
    </source>
</evidence>
<evidence type="ECO:0000256" key="1">
    <source>
        <dbReference type="ARBA" id="ARBA00000085"/>
    </source>
</evidence>
<evidence type="ECO:0000256" key="9">
    <source>
        <dbReference type="SAM" id="Coils"/>
    </source>
</evidence>
<reference evidence="12 13" key="1">
    <citation type="journal article" name="Front. Microbiol.">
        <title>Sugar Metabolism of the First Thermophilic Planctomycete Thermogutta terrifontis: Comparative Genomic and Transcriptomic Approaches.</title>
        <authorList>
            <person name="Elcheninov A.G."/>
            <person name="Menzel P."/>
            <person name="Gudbergsdottir S.R."/>
            <person name="Slesarev A.I."/>
            <person name="Kadnikov V.V."/>
            <person name="Krogh A."/>
            <person name="Bonch-Osmolovskaya E.A."/>
            <person name="Peng X."/>
            <person name="Kublanov I.V."/>
        </authorList>
    </citation>
    <scope>NUCLEOTIDE SEQUENCE [LARGE SCALE GENOMIC DNA]</scope>
    <source>
        <strain evidence="12 13">R1</strain>
    </source>
</reference>
<dbReference type="GO" id="GO:0005524">
    <property type="term" value="F:ATP binding"/>
    <property type="evidence" value="ECO:0007669"/>
    <property type="project" value="UniProtKB-KW"/>
</dbReference>
<dbReference type="GO" id="GO:0000155">
    <property type="term" value="F:phosphorelay sensor kinase activity"/>
    <property type="evidence" value="ECO:0007669"/>
    <property type="project" value="InterPro"/>
</dbReference>
<dbReference type="InterPro" id="IPR003661">
    <property type="entry name" value="HisK_dim/P_dom"/>
</dbReference>
<keyword evidence="9" id="KW-0175">Coiled coil</keyword>
<dbReference type="OrthoDB" id="226486at2"/>
<feature type="region of interest" description="Disordered" evidence="10">
    <location>
        <begin position="1"/>
        <end position="24"/>
    </location>
</feature>
<evidence type="ECO:0000259" key="11">
    <source>
        <dbReference type="PROSITE" id="PS50109"/>
    </source>
</evidence>
<gene>
    <name evidence="12" type="ORF">THTE_1090</name>
</gene>
<dbReference type="PANTHER" id="PTHR43065">
    <property type="entry name" value="SENSOR HISTIDINE KINASE"/>
    <property type="match status" value="1"/>
</dbReference>
<dbReference type="EC" id="2.7.13.3" evidence="2"/>
<dbReference type="AlphaFoldDB" id="A0A286RCJ8"/>
<dbReference type="InterPro" id="IPR005467">
    <property type="entry name" value="His_kinase_dom"/>
</dbReference>
<evidence type="ECO:0000313" key="13">
    <source>
        <dbReference type="Proteomes" id="UP000215086"/>
    </source>
</evidence>
<dbReference type="EMBL" id="CP018477">
    <property type="protein sequence ID" value="ASV73692.1"/>
    <property type="molecule type" value="Genomic_DNA"/>
</dbReference>
<dbReference type="Gene3D" id="1.10.287.130">
    <property type="match status" value="1"/>
</dbReference>
<dbReference type="RefSeq" id="WP_095414219.1">
    <property type="nucleotide sequence ID" value="NZ_CP018477.1"/>
</dbReference>
<dbReference type="SMART" id="SM00387">
    <property type="entry name" value="HATPase_c"/>
    <property type="match status" value="1"/>
</dbReference>
<organism evidence="12 13">
    <name type="scientific">Thermogutta terrifontis</name>
    <dbReference type="NCBI Taxonomy" id="1331910"/>
    <lineage>
        <taxon>Bacteria</taxon>
        <taxon>Pseudomonadati</taxon>
        <taxon>Planctomycetota</taxon>
        <taxon>Planctomycetia</taxon>
        <taxon>Pirellulales</taxon>
        <taxon>Thermoguttaceae</taxon>
        <taxon>Thermogutta</taxon>
    </lineage>
</organism>
<accession>A0A286RCJ8</accession>
<keyword evidence="13" id="KW-1185">Reference proteome</keyword>
<evidence type="ECO:0000256" key="4">
    <source>
        <dbReference type="ARBA" id="ARBA00022679"/>
    </source>
</evidence>
<feature type="domain" description="Histidine kinase" evidence="11">
    <location>
        <begin position="84"/>
        <end position="289"/>
    </location>
</feature>
<keyword evidence="3" id="KW-0597">Phosphoprotein</keyword>